<dbReference type="KEGG" id="act:ACLA_068240"/>
<feature type="compositionally biased region" description="Acidic residues" evidence="1">
    <location>
        <begin position="1"/>
        <end position="20"/>
    </location>
</feature>
<reference evidence="2 3" key="1">
    <citation type="journal article" date="2008" name="PLoS Genet.">
        <title>Genomic islands in the pathogenic filamentous fungus Aspergillus fumigatus.</title>
        <authorList>
            <person name="Fedorova N.D."/>
            <person name="Khaldi N."/>
            <person name="Joardar V.S."/>
            <person name="Maiti R."/>
            <person name="Amedeo P."/>
            <person name="Anderson M.J."/>
            <person name="Crabtree J."/>
            <person name="Silva J.C."/>
            <person name="Badger J.H."/>
            <person name="Albarraq A."/>
            <person name="Angiuoli S."/>
            <person name="Bussey H."/>
            <person name="Bowyer P."/>
            <person name="Cotty P.J."/>
            <person name="Dyer P.S."/>
            <person name="Egan A."/>
            <person name="Galens K."/>
            <person name="Fraser-Liggett C.M."/>
            <person name="Haas B.J."/>
            <person name="Inman J.M."/>
            <person name="Kent R."/>
            <person name="Lemieux S."/>
            <person name="Malavazi I."/>
            <person name="Orvis J."/>
            <person name="Roemer T."/>
            <person name="Ronning C.M."/>
            <person name="Sundaram J.P."/>
            <person name="Sutton G."/>
            <person name="Turner G."/>
            <person name="Venter J.C."/>
            <person name="White O.R."/>
            <person name="Whitty B.R."/>
            <person name="Youngman P."/>
            <person name="Wolfe K.H."/>
            <person name="Goldman G.H."/>
            <person name="Wortman J.R."/>
            <person name="Jiang B."/>
            <person name="Denning D.W."/>
            <person name="Nierman W.C."/>
        </authorList>
    </citation>
    <scope>NUCLEOTIDE SEQUENCE [LARGE SCALE GENOMIC DNA]</scope>
    <source>
        <strain evidence="3">ATCC 1007 / CBS 513.65 / DSM 816 / NCTC 3887 / NRRL 1</strain>
    </source>
</reference>
<dbReference type="OMA" id="RKESHIC"/>
<dbReference type="HOGENOM" id="CLU_148173_0_0_1"/>
<dbReference type="RefSeq" id="XP_001275223.1">
    <property type="nucleotide sequence ID" value="XM_001275222.1"/>
</dbReference>
<feature type="compositionally biased region" description="Polar residues" evidence="1">
    <location>
        <begin position="37"/>
        <end position="51"/>
    </location>
</feature>
<dbReference type="GeneID" id="4707953"/>
<feature type="compositionally biased region" description="Basic and acidic residues" evidence="1">
    <location>
        <begin position="58"/>
        <end position="67"/>
    </location>
</feature>
<dbReference type="EMBL" id="DS027045">
    <property type="protein sequence ID" value="EAW13797.1"/>
    <property type="molecule type" value="Genomic_DNA"/>
</dbReference>
<dbReference type="Proteomes" id="UP000006701">
    <property type="component" value="Unassembled WGS sequence"/>
</dbReference>
<dbReference type="eggNOG" id="ENOG502RPX0">
    <property type="taxonomic scope" value="Eukaryota"/>
</dbReference>
<evidence type="ECO:0000313" key="2">
    <source>
        <dbReference type="EMBL" id="EAW13797.1"/>
    </source>
</evidence>
<dbReference type="STRING" id="344612.A1C5X6"/>
<dbReference type="OrthoDB" id="3872446at2759"/>
<accession>A1C5X6</accession>
<proteinExistence type="predicted"/>
<dbReference type="VEuPathDB" id="FungiDB:ACLA_068240"/>
<evidence type="ECO:0000313" key="3">
    <source>
        <dbReference type="Proteomes" id="UP000006701"/>
    </source>
</evidence>
<organism evidence="2 3">
    <name type="scientific">Aspergillus clavatus (strain ATCC 1007 / CBS 513.65 / DSM 816 / NCTC 3887 / NRRL 1 / QM 1276 / 107)</name>
    <dbReference type="NCBI Taxonomy" id="344612"/>
    <lineage>
        <taxon>Eukaryota</taxon>
        <taxon>Fungi</taxon>
        <taxon>Dikarya</taxon>
        <taxon>Ascomycota</taxon>
        <taxon>Pezizomycotina</taxon>
        <taxon>Eurotiomycetes</taxon>
        <taxon>Eurotiomycetidae</taxon>
        <taxon>Eurotiales</taxon>
        <taxon>Aspergillaceae</taxon>
        <taxon>Aspergillus</taxon>
        <taxon>Aspergillus subgen. Fumigati</taxon>
    </lineage>
</organism>
<gene>
    <name evidence="2" type="ORF">ACLA_068240</name>
</gene>
<evidence type="ECO:0000256" key="1">
    <source>
        <dbReference type="SAM" id="MobiDB-lite"/>
    </source>
</evidence>
<protein>
    <submittedName>
        <fullName evidence="2">Uncharacterized protein</fullName>
    </submittedName>
</protein>
<sequence>MAEPGDVEDDLFADLYDADESTNRQTSAVEPPKVLDSNVSYTPAQPTNIPTAQPAESFRTDTDHAHAADPYSFSYEGHERNGAGSYDAHTSHNDISAPAAESEPQGTGIKEDG</sequence>
<name>A1C5X6_ASPCL</name>
<dbReference type="AlphaFoldDB" id="A1C5X6"/>
<feature type="region of interest" description="Disordered" evidence="1">
    <location>
        <begin position="1"/>
        <end position="113"/>
    </location>
</feature>
<keyword evidence="3" id="KW-1185">Reference proteome</keyword>